<reference evidence="2 3" key="1">
    <citation type="submission" date="2010-10" db="EMBL/GenBank/DDBJ databases">
        <authorList>
            <person name="Muzny D."/>
            <person name="Qin X."/>
            <person name="Deng J."/>
            <person name="Jiang H."/>
            <person name="Liu Y."/>
            <person name="Qu J."/>
            <person name="Song X.-Z."/>
            <person name="Zhang L."/>
            <person name="Thornton R."/>
            <person name="Coyle M."/>
            <person name="Francisco L."/>
            <person name="Jackson L."/>
            <person name="Javaid M."/>
            <person name="Korchina V."/>
            <person name="Kovar C."/>
            <person name="Mata R."/>
            <person name="Mathew T."/>
            <person name="Ngo R."/>
            <person name="Nguyen L."/>
            <person name="Nguyen N."/>
            <person name="Okwuonu G."/>
            <person name="Ongeri F."/>
            <person name="Pham C."/>
            <person name="Simmons D."/>
            <person name="Wilczek-Boney K."/>
            <person name="Hale W."/>
            <person name="Jakkamsetti A."/>
            <person name="Pham P."/>
            <person name="Ruth R."/>
            <person name="San Lucas F."/>
            <person name="Warren J."/>
            <person name="Zhang J."/>
            <person name="Zhao Z."/>
            <person name="Zhou C."/>
            <person name="Zhu D."/>
            <person name="Lee S."/>
            <person name="Bess C."/>
            <person name="Blankenburg K."/>
            <person name="Forbes L."/>
            <person name="Fu Q."/>
            <person name="Gubbala S."/>
            <person name="Hirani K."/>
            <person name="Jayaseelan J.C."/>
            <person name="Lara F."/>
            <person name="Munidasa M."/>
            <person name="Palculict T."/>
            <person name="Patil S."/>
            <person name="Pu L.-L."/>
            <person name="Saada N."/>
            <person name="Tang L."/>
            <person name="Weissenberger G."/>
            <person name="Zhu Y."/>
            <person name="Hemphill L."/>
            <person name="Shang Y."/>
            <person name="Youmans B."/>
            <person name="Ayvaz T."/>
            <person name="Ross M."/>
            <person name="Santibanez J."/>
            <person name="Aqrawi P."/>
            <person name="Gross S."/>
            <person name="Joshi V."/>
            <person name="Fowler G."/>
            <person name="Nazareth L."/>
            <person name="Reid J."/>
            <person name="Worley K."/>
            <person name="Petrosino J."/>
            <person name="Highlander S."/>
            <person name="Gibbs R."/>
        </authorList>
    </citation>
    <scope>NUCLEOTIDE SEQUENCE [LARGE SCALE GENOMIC DNA]</scope>
    <source>
        <strain evidence="2 3">ATCC 33574</strain>
    </source>
</reference>
<evidence type="ECO:0000313" key="2">
    <source>
        <dbReference type="EMBL" id="EFU29279.1"/>
    </source>
</evidence>
<accession>E6KAZ1</accession>
<dbReference type="AlphaFoldDB" id="E6KAZ1"/>
<dbReference type="HOGENOM" id="CLU_2937788_0_0_10"/>
<gene>
    <name evidence="2" type="ORF">HMPREF6485_2778</name>
</gene>
<keyword evidence="3" id="KW-1185">Reference proteome</keyword>
<feature type="region of interest" description="Disordered" evidence="1">
    <location>
        <begin position="41"/>
        <end position="60"/>
    </location>
</feature>
<proteinExistence type="predicted"/>
<protein>
    <submittedName>
        <fullName evidence="2">Uncharacterized protein</fullName>
    </submittedName>
</protein>
<dbReference type="EMBL" id="AEPD01000051">
    <property type="protein sequence ID" value="EFU29279.1"/>
    <property type="molecule type" value="Genomic_DNA"/>
</dbReference>
<organism evidence="2 3">
    <name type="scientific">Segatella buccae ATCC 33574</name>
    <dbReference type="NCBI Taxonomy" id="873513"/>
    <lineage>
        <taxon>Bacteria</taxon>
        <taxon>Pseudomonadati</taxon>
        <taxon>Bacteroidota</taxon>
        <taxon>Bacteroidia</taxon>
        <taxon>Bacteroidales</taxon>
        <taxon>Prevotellaceae</taxon>
        <taxon>Segatella</taxon>
    </lineage>
</organism>
<sequence length="60" mass="7294">MVYMGQYFQVLAGIRTLKVFKKHINNSTKICEKQKLVMNHHKYQRNRQQLKRPPPTMYTQ</sequence>
<dbReference type="Proteomes" id="UP000003112">
    <property type="component" value="Unassembled WGS sequence"/>
</dbReference>
<evidence type="ECO:0000256" key="1">
    <source>
        <dbReference type="SAM" id="MobiDB-lite"/>
    </source>
</evidence>
<name>E6KAZ1_9BACT</name>
<dbReference type="STRING" id="873513.HMPREF6485_2778"/>
<comment type="caution">
    <text evidence="2">The sequence shown here is derived from an EMBL/GenBank/DDBJ whole genome shotgun (WGS) entry which is preliminary data.</text>
</comment>
<evidence type="ECO:0000313" key="3">
    <source>
        <dbReference type="Proteomes" id="UP000003112"/>
    </source>
</evidence>
<feature type="compositionally biased region" description="Basic residues" evidence="1">
    <location>
        <begin position="41"/>
        <end position="50"/>
    </location>
</feature>